<evidence type="ECO:0000313" key="4">
    <source>
        <dbReference type="Ensembl" id="ENSSANP00000040884.1"/>
    </source>
</evidence>
<dbReference type="Pfam" id="PF00061">
    <property type="entry name" value="Lipocalin"/>
    <property type="match status" value="1"/>
</dbReference>
<dbReference type="InterPro" id="IPR012674">
    <property type="entry name" value="Calycin"/>
</dbReference>
<protein>
    <submittedName>
        <fullName evidence="4">Cellular retinoic acid-binding protein 1-like</fullName>
    </submittedName>
</protein>
<dbReference type="InterPro" id="IPR000463">
    <property type="entry name" value="Fatty_acid-bd"/>
</dbReference>
<sequence length="137" mass="15822">MPNFAGTWKMKSSENFEELLKALRVNAMLRKVACAAASKPHVEIRQNAEQFYIKTSTTVRTTEMNFQIGQEFNEETVDGRKCKSLVTWETENKMTCRQTLVDGNGPKMYWTRELRGNELILTFGADDVVCTRIYVRE</sequence>
<accession>A0A671NCQ6</accession>
<evidence type="ECO:0000256" key="1">
    <source>
        <dbReference type="ARBA" id="ARBA00008390"/>
    </source>
</evidence>
<gene>
    <name evidence="4" type="primary">LOC107698226</name>
</gene>
<dbReference type="AlphaFoldDB" id="A0A671NCQ6"/>
<reference evidence="4" key="2">
    <citation type="submission" date="2025-09" db="UniProtKB">
        <authorList>
            <consortium name="Ensembl"/>
        </authorList>
    </citation>
    <scope>IDENTIFICATION</scope>
</reference>
<dbReference type="Gene3D" id="2.40.128.20">
    <property type="match status" value="1"/>
</dbReference>
<dbReference type="Ensembl" id="ENSSANT00000043527.1">
    <property type="protein sequence ID" value="ENSSANP00000040884.1"/>
    <property type="gene ID" value="ENSSANG00000020784.1"/>
</dbReference>
<dbReference type="OrthoDB" id="195110at2759"/>
<dbReference type="Proteomes" id="UP000472260">
    <property type="component" value="Unassembled WGS sequence"/>
</dbReference>
<keyword evidence="2" id="KW-0813">Transport</keyword>
<dbReference type="PROSITE" id="PS00214">
    <property type="entry name" value="FABP"/>
    <property type="match status" value="1"/>
</dbReference>
<dbReference type="FunFam" id="2.40.128.20:FF:000001">
    <property type="entry name" value="Fatty acid-binding protein, adipocyte"/>
    <property type="match status" value="1"/>
</dbReference>
<dbReference type="GO" id="GO:0008289">
    <property type="term" value="F:lipid binding"/>
    <property type="evidence" value="ECO:0007669"/>
    <property type="project" value="InterPro"/>
</dbReference>
<dbReference type="KEGG" id="sanh:107698226"/>
<dbReference type="InterPro" id="IPR031259">
    <property type="entry name" value="ILBP"/>
</dbReference>
<evidence type="ECO:0000313" key="5">
    <source>
        <dbReference type="Proteomes" id="UP000472260"/>
    </source>
</evidence>
<dbReference type="InterPro" id="IPR000566">
    <property type="entry name" value="Lipocln_cytosolic_FA-bd_dom"/>
</dbReference>
<dbReference type="PRINTS" id="PR00178">
    <property type="entry name" value="FATTYACIDBP"/>
</dbReference>
<evidence type="ECO:0000259" key="3">
    <source>
        <dbReference type="PROSITE" id="PS00214"/>
    </source>
</evidence>
<reference evidence="4" key="1">
    <citation type="submission" date="2025-08" db="UniProtKB">
        <authorList>
            <consortium name="Ensembl"/>
        </authorList>
    </citation>
    <scope>IDENTIFICATION</scope>
</reference>
<name>A0A671NCQ6_9TELE</name>
<comment type="similarity">
    <text evidence="1 2">Belongs to the calycin superfamily. Fatty-acid binding protein (FABP) family.</text>
</comment>
<keyword evidence="5" id="KW-1185">Reference proteome</keyword>
<dbReference type="PANTHER" id="PTHR11955">
    <property type="entry name" value="FATTY ACID BINDING PROTEIN"/>
    <property type="match status" value="1"/>
</dbReference>
<dbReference type="GeneID" id="107698226"/>
<dbReference type="RefSeq" id="XP_016354676.1">
    <property type="nucleotide sequence ID" value="XM_016499190.1"/>
</dbReference>
<dbReference type="SUPFAM" id="SSF50814">
    <property type="entry name" value="Lipocalins"/>
    <property type="match status" value="1"/>
</dbReference>
<proteinExistence type="inferred from homology"/>
<organism evidence="4 5">
    <name type="scientific">Sinocyclocheilus anshuiensis</name>
    <dbReference type="NCBI Taxonomy" id="1608454"/>
    <lineage>
        <taxon>Eukaryota</taxon>
        <taxon>Metazoa</taxon>
        <taxon>Chordata</taxon>
        <taxon>Craniata</taxon>
        <taxon>Vertebrata</taxon>
        <taxon>Euteleostomi</taxon>
        <taxon>Actinopterygii</taxon>
        <taxon>Neopterygii</taxon>
        <taxon>Teleostei</taxon>
        <taxon>Ostariophysi</taxon>
        <taxon>Cypriniformes</taxon>
        <taxon>Cyprinidae</taxon>
        <taxon>Cyprininae</taxon>
        <taxon>Sinocyclocheilus</taxon>
    </lineage>
</organism>
<evidence type="ECO:0000256" key="2">
    <source>
        <dbReference type="RuleBase" id="RU003696"/>
    </source>
</evidence>
<feature type="domain" description="Cytosolic fatty-acid binding proteins" evidence="3">
    <location>
        <begin position="6"/>
        <end position="23"/>
    </location>
</feature>